<sequence length="391" mass="43893">MIGIRLFFVGVLMLFSINAVAAGRLEVNLYYPADAHGSRLDAGAGKVEVVLLNTGDQSIDVVLPTIPSVTGNGFLTNNLFEVIADDGVRASYIGIDLVSASLEGPYVTIAPGESRVYLVSIRDNYRVRAGGKYDVKLRPVRYLRRPRASYMQTSAQDIRALLSESQPQQVLTLWIDPRLASPSGISRQLLFDESAECEDWQLNEFEHIKAAAASLANEAFWHYNDLFVTEWLGMPPWFTWEFTASQRYTKWFGVDPVADMNQWAEDDLLLYSTLQAIPERMGSELVAVTCHCEAGKDRPDAMAYIQRPYHYIINSCPAFWQSPRVPTFKDQPSQVGTLIHEASHFEDSLSSPGTEHHAEFYDNASTLAGVNRSLAIRNSNTYKFYVLNQSW</sequence>
<comment type="caution">
    <text evidence="2">The sequence shown here is derived from an EMBL/GenBank/DDBJ whole genome shotgun (WGS) entry which is preliminary data.</text>
</comment>
<dbReference type="GO" id="GO:0004222">
    <property type="term" value="F:metalloendopeptidase activity"/>
    <property type="evidence" value="ECO:0007669"/>
    <property type="project" value="InterPro"/>
</dbReference>
<dbReference type="Proteomes" id="UP000523196">
    <property type="component" value="Unassembled WGS sequence"/>
</dbReference>
<dbReference type="RefSeq" id="WP_182687999.1">
    <property type="nucleotide sequence ID" value="NZ_JACHTF010000013.1"/>
</dbReference>
<feature type="domain" description="Lysine-specific metallo-endopeptidase" evidence="1">
    <location>
        <begin position="240"/>
        <end position="387"/>
    </location>
</feature>
<proteinExistence type="predicted"/>
<evidence type="ECO:0000313" key="2">
    <source>
        <dbReference type="EMBL" id="MBB1061297.1"/>
    </source>
</evidence>
<dbReference type="EMBL" id="JACHTF010000013">
    <property type="protein sequence ID" value="MBB1061297.1"/>
    <property type="molecule type" value="Genomic_DNA"/>
</dbReference>
<evidence type="ECO:0000259" key="1">
    <source>
        <dbReference type="SMART" id="SM01351"/>
    </source>
</evidence>
<keyword evidence="3" id="KW-1185">Reference proteome</keyword>
<evidence type="ECO:0000313" key="3">
    <source>
        <dbReference type="Proteomes" id="UP000523196"/>
    </source>
</evidence>
<organism evidence="2 3">
    <name type="scientific">Marilutibacter spongiae</name>
    <dbReference type="NCBI Taxonomy" id="2025720"/>
    <lineage>
        <taxon>Bacteria</taxon>
        <taxon>Pseudomonadati</taxon>
        <taxon>Pseudomonadota</taxon>
        <taxon>Gammaproteobacteria</taxon>
        <taxon>Lysobacterales</taxon>
        <taxon>Lysobacteraceae</taxon>
        <taxon>Marilutibacter</taxon>
    </lineage>
</organism>
<dbReference type="SMART" id="SM01351">
    <property type="entry name" value="Aspzincin_M35"/>
    <property type="match status" value="1"/>
</dbReference>
<protein>
    <recommendedName>
        <fullName evidence="1">Lysine-specific metallo-endopeptidase domain-containing protein</fullName>
    </recommendedName>
</protein>
<gene>
    <name evidence="2" type="ORF">H4F98_12030</name>
</gene>
<dbReference type="AlphaFoldDB" id="A0A7W3TMY2"/>
<dbReference type="Gene3D" id="2.60.40.2970">
    <property type="match status" value="1"/>
</dbReference>
<dbReference type="SUPFAM" id="SSF55486">
    <property type="entry name" value="Metalloproteases ('zincins'), catalytic domain"/>
    <property type="match status" value="1"/>
</dbReference>
<dbReference type="Gene3D" id="3.40.390.10">
    <property type="entry name" value="Collagenase (Catalytic Domain)"/>
    <property type="match status" value="1"/>
</dbReference>
<dbReference type="InterPro" id="IPR029463">
    <property type="entry name" value="Lys_MEP"/>
</dbReference>
<reference evidence="2 3" key="1">
    <citation type="submission" date="2020-08" db="EMBL/GenBank/DDBJ databases">
        <authorList>
            <person name="Xu S."/>
            <person name="Li A."/>
        </authorList>
    </citation>
    <scope>NUCLEOTIDE SEQUENCE [LARGE SCALE GENOMIC DNA]</scope>
    <source>
        <strain evidence="2 3">119BY6-57</strain>
    </source>
</reference>
<accession>A0A7W3TMY2</accession>
<name>A0A7W3TMY2_9GAMM</name>
<dbReference type="InterPro" id="IPR024079">
    <property type="entry name" value="MetalloPept_cat_dom_sf"/>
</dbReference>
<dbReference type="Pfam" id="PF14521">
    <property type="entry name" value="Aspzincin_M35"/>
    <property type="match status" value="1"/>
</dbReference>